<comment type="subunit">
    <text evidence="4">Heterodimer of SbcC and SbcD.</text>
</comment>
<dbReference type="CDD" id="cd00840">
    <property type="entry name" value="MPP_Mre11_N"/>
    <property type="match status" value="1"/>
</dbReference>
<comment type="function">
    <text evidence="4">SbcCD cleaves DNA hairpin structures. These structures can inhibit DNA replication and are intermediates in certain DNA recombination reactions. The complex acts as a 3'-&gt;5' double strand exonuclease that can open hairpins. It also has a 5' single-strand endonuclease activity.</text>
</comment>
<keyword evidence="4" id="KW-0235">DNA replication</keyword>
<dbReference type="PANTHER" id="PTHR30337">
    <property type="entry name" value="COMPONENT OF ATP-DEPENDENT DSDNA EXONUCLEASE"/>
    <property type="match status" value="1"/>
</dbReference>
<dbReference type="Gene3D" id="3.60.21.10">
    <property type="match status" value="1"/>
</dbReference>
<evidence type="ECO:0000259" key="5">
    <source>
        <dbReference type="Pfam" id="PF00149"/>
    </source>
</evidence>
<dbReference type="InterPro" id="IPR041796">
    <property type="entry name" value="Mre11_N"/>
</dbReference>
<dbReference type="SUPFAM" id="SSF56300">
    <property type="entry name" value="Metallo-dependent phosphatases"/>
    <property type="match status" value="1"/>
</dbReference>
<comment type="similarity">
    <text evidence="4">Belongs to the SbcD family.</text>
</comment>
<evidence type="ECO:0000256" key="4">
    <source>
        <dbReference type="RuleBase" id="RU363069"/>
    </source>
</evidence>
<name>A0A0G0HRQ6_9BACT</name>
<dbReference type="GO" id="GO:0008408">
    <property type="term" value="F:3'-5' exonuclease activity"/>
    <property type="evidence" value="ECO:0007669"/>
    <property type="project" value="InterPro"/>
</dbReference>
<feature type="domain" description="Calcineurin-like phosphoesterase" evidence="5">
    <location>
        <begin position="1"/>
        <end position="212"/>
    </location>
</feature>
<dbReference type="EMBL" id="LBSJ01000032">
    <property type="protein sequence ID" value="KKQ14699.1"/>
    <property type="molecule type" value="Genomic_DNA"/>
</dbReference>
<accession>A0A0G0HRQ6</accession>
<protein>
    <recommendedName>
        <fullName evidence="4">Nuclease SbcCD subunit D</fullName>
    </recommendedName>
</protein>
<dbReference type="InterPro" id="IPR029052">
    <property type="entry name" value="Metallo-depent_PP-like"/>
</dbReference>
<dbReference type="GO" id="GO:0006260">
    <property type="term" value="P:DNA replication"/>
    <property type="evidence" value="ECO:0007669"/>
    <property type="project" value="UniProtKB-KW"/>
</dbReference>
<dbReference type="AlphaFoldDB" id="A0A0G0HRQ6"/>
<reference evidence="6 7" key="1">
    <citation type="journal article" date="2015" name="Nature">
        <title>rRNA introns, odd ribosomes, and small enigmatic genomes across a large radiation of phyla.</title>
        <authorList>
            <person name="Brown C.T."/>
            <person name="Hug L.A."/>
            <person name="Thomas B.C."/>
            <person name="Sharon I."/>
            <person name="Castelle C.J."/>
            <person name="Singh A."/>
            <person name="Wilkins M.J."/>
            <person name="Williams K.H."/>
            <person name="Banfield J.F."/>
        </authorList>
    </citation>
    <scope>NUCLEOTIDE SEQUENCE [LARGE SCALE GENOMIC DNA]</scope>
</reference>
<comment type="caution">
    <text evidence="6">The sequence shown here is derived from an EMBL/GenBank/DDBJ whole genome shotgun (WGS) entry which is preliminary data.</text>
</comment>
<dbReference type="Proteomes" id="UP000034448">
    <property type="component" value="Unassembled WGS sequence"/>
</dbReference>
<evidence type="ECO:0000256" key="3">
    <source>
        <dbReference type="ARBA" id="ARBA00022839"/>
    </source>
</evidence>
<evidence type="ECO:0000313" key="6">
    <source>
        <dbReference type="EMBL" id="KKQ14699.1"/>
    </source>
</evidence>
<evidence type="ECO:0000256" key="2">
    <source>
        <dbReference type="ARBA" id="ARBA00022801"/>
    </source>
</evidence>
<organism evidence="6 7">
    <name type="scientific">Candidatus Daviesbacteria bacterium GW2011_GWA1_36_8</name>
    <dbReference type="NCBI Taxonomy" id="1618417"/>
    <lineage>
        <taxon>Bacteria</taxon>
        <taxon>Candidatus Daviesiibacteriota</taxon>
    </lineage>
</organism>
<sequence length="386" mass="43533">MRLLHFSDIHIGMENYAKLDPATGLSTRLLDFFKTFDFIVETALKEDVDAVVFAGDAYKTRDPNPTQQRGFAARIKKMAKKIPIVLVVGNHDTPNAEGKANTLDIYSALEMDNVHVSRVPELLNIPTKSGNLQIVTLPWLHKNDYKTVGEKLNILYNKLDKSSPAIFLSHCEVVGAQYGSEKGMAIQNDVTIPLSLIQDRRLSYGALGHIHKHQVLSKPSDKPLIIYAGSPHRIDFGEEKEDKGIILVEIDQKHNASYKFIDTNCRKFLSINITLKAVEKEPTAAILQELKKYDLTEKIIKLTINIPTSVEGEIQMDKIKKALSSAHFVAGISRNVEKLDRQRLAEGEEVERLTPIEALKKYFEAKNYPKEKQKMLEQFAAQILES</sequence>
<dbReference type="InterPro" id="IPR004843">
    <property type="entry name" value="Calcineurin-like_PHP"/>
</dbReference>
<dbReference type="PANTHER" id="PTHR30337:SF0">
    <property type="entry name" value="NUCLEASE SBCCD SUBUNIT D"/>
    <property type="match status" value="1"/>
</dbReference>
<proteinExistence type="inferred from homology"/>
<dbReference type="NCBIfam" id="TIGR00619">
    <property type="entry name" value="sbcd"/>
    <property type="match status" value="1"/>
</dbReference>
<evidence type="ECO:0000256" key="1">
    <source>
        <dbReference type="ARBA" id="ARBA00022722"/>
    </source>
</evidence>
<keyword evidence="1 4" id="KW-0540">Nuclease</keyword>
<dbReference type="InterPro" id="IPR050535">
    <property type="entry name" value="DNA_Repair-Maintenance_Comp"/>
</dbReference>
<gene>
    <name evidence="4" type="primary">sbcD</name>
    <name evidence="6" type="ORF">US28_C0032G0001</name>
</gene>
<keyword evidence="4" id="KW-0233">DNA recombination</keyword>
<keyword evidence="4" id="KW-0255">Endonuclease</keyword>
<dbReference type="GO" id="GO:0004519">
    <property type="term" value="F:endonuclease activity"/>
    <property type="evidence" value="ECO:0007669"/>
    <property type="project" value="UniProtKB-KW"/>
</dbReference>
<dbReference type="InterPro" id="IPR004593">
    <property type="entry name" value="SbcD"/>
</dbReference>
<dbReference type="GO" id="GO:0006310">
    <property type="term" value="P:DNA recombination"/>
    <property type="evidence" value="ECO:0007669"/>
    <property type="project" value="UniProtKB-KW"/>
</dbReference>
<keyword evidence="2 4" id="KW-0378">Hydrolase</keyword>
<evidence type="ECO:0000313" key="7">
    <source>
        <dbReference type="Proteomes" id="UP000034448"/>
    </source>
</evidence>
<dbReference type="Pfam" id="PF00149">
    <property type="entry name" value="Metallophos"/>
    <property type="match status" value="1"/>
</dbReference>
<keyword evidence="3 4" id="KW-0269">Exonuclease</keyword>